<dbReference type="EMBL" id="JACHXX010000002">
    <property type="protein sequence ID" value="MBB3161388.1"/>
    <property type="molecule type" value="Genomic_DNA"/>
</dbReference>
<evidence type="ECO:0000313" key="1">
    <source>
        <dbReference type="EMBL" id="MBB3161388.1"/>
    </source>
</evidence>
<protein>
    <submittedName>
        <fullName evidence="1">Uncharacterized protein</fullName>
    </submittedName>
</protein>
<proteinExistence type="predicted"/>
<gene>
    <name evidence="1" type="ORF">FHS25_001837</name>
</gene>
<sequence length="38" mass="4023">MVCLVGPLCLGVKTERMGERTGEVVQPTGCFVVPPTMS</sequence>
<organism evidence="1 2">
    <name type="scientific">Rhizobium laguerreae</name>
    <dbReference type="NCBI Taxonomy" id="1076926"/>
    <lineage>
        <taxon>Bacteria</taxon>
        <taxon>Pseudomonadati</taxon>
        <taxon>Pseudomonadota</taxon>
        <taxon>Alphaproteobacteria</taxon>
        <taxon>Hyphomicrobiales</taxon>
        <taxon>Rhizobiaceae</taxon>
        <taxon>Rhizobium/Agrobacterium group</taxon>
        <taxon>Rhizobium</taxon>
    </lineage>
</organism>
<name>A0ABR6G711_9HYPH</name>
<reference evidence="1 2" key="1">
    <citation type="submission" date="2020-08" db="EMBL/GenBank/DDBJ databases">
        <title>Genomic Encyclopedia of Type Strains, Phase III (KMG-III): the genomes of soil and plant-associated and newly described type strains.</title>
        <authorList>
            <person name="Whitman W."/>
        </authorList>
    </citation>
    <scope>NUCLEOTIDE SEQUENCE [LARGE SCALE GENOMIC DNA]</scope>
    <source>
        <strain evidence="1 2">CECT 8280</strain>
    </source>
</reference>
<accession>A0ABR6G711</accession>
<comment type="caution">
    <text evidence="1">The sequence shown here is derived from an EMBL/GenBank/DDBJ whole genome shotgun (WGS) entry which is preliminary data.</text>
</comment>
<evidence type="ECO:0000313" key="2">
    <source>
        <dbReference type="Proteomes" id="UP000542811"/>
    </source>
</evidence>
<dbReference type="Proteomes" id="UP000542811">
    <property type="component" value="Unassembled WGS sequence"/>
</dbReference>
<keyword evidence="2" id="KW-1185">Reference proteome</keyword>